<name>A0A085BG71_9FLAO</name>
<dbReference type="Proteomes" id="UP000028623">
    <property type="component" value="Unassembled WGS sequence"/>
</dbReference>
<organism evidence="1 2">
    <name type="scientific">Epilithonimonas lactis</name>
    <dbReference type="NCBI Taxonomy" id="421072"/>
    <lineage>
        <taxon>Bacteria</taxon>
        <taxon>Pseudomonadati</taxon>
        <taxon>Bacteroidota</taxon>
        <taxon>Flavobacteriia</taxon>
        <taxon>Flavobacteriales</taxon>
        <taxon>Weeksellaceae</taxon>
        <taxon>Chryseobacterium group</taxon>
        <taxon>Epilithonimonas</taxon>
    </lineage>
</organism>
<dbReference type="EMBL" id="JPLY01000004">
    <property type="protein sequence ID" value="KFC21466.1"/>
    <property type="molecule type" value="Genomic_DNA"/>
</dbReference>
<protein>
    <submittedName>
        <fullName evidence="1">Uncharacterized protein</fullName>
    </submittedName>
</protein>
<dbReference type="AlphaFoldDB" id="A0A085BG71"/>
<comment type="caution">
    <text evidence="1">The sequence shown here is derived from an EMBL/GenBank/DDBJ whole genome shotgun (WGS) entry which is preliminary data.</text>
</comment>
<accession>A0A085BG71</accession>
<gene>
    <name evidence="1" type="ORF">IO89_14915</name>
</gene>
<keyword evidence="2" id="KW-1185">Reference proteome</keyword>
<reference evidence="1 2" key="1">
    <citation type="submission" date="2014-07" db="EMBL/GenBank/DDBJ databases">
        <title>Epilithonimonas lactis LMG 22401 Genome.</title>
        <authorList>
            <person name="Pipes S.E."/>
            <person name="Stropko S.J."/>
        </authorList>
    </citation>
    <scope>NUCLEOTIDE SEQUENCE [LARGE SCALE GENOMIC DNA]</scope>
    <source>
        <strain evidence="1 2">LMG 24401</strain>
    </source>
</reference>
<evidence type="ECO:0000313" key="1">
    <source>
        <dbReference type="EMBL" id="KFC21466.1"/>
    </source>
</evidence>
<dbReference type="STRING" id="421072.SAMN04488097_0891"/>
<sequence>MYLKKIEIHLTDNFLQKTIIKMGIIVSYEVIKDLNLIIEIENNKNSNFNIETFLNQNRAEIKSFSTFVKSWNPLYSLLGNISGNNIFDKLSEYKSSIESNEYTKIFTIDEVSILYEILKGINDKEIKISIENSLLRTKIARENGYNMKYIFDENSIYTEFVELKNAVNFAYVSESLIVQILYP</sequence>
<evidence type="ECO:0000313" key="2">
    <source>
        <dbReference type="Proteomes" id="UP000028623"/>
    </source>
</evidence>
<proteinExistence type="predicted"/>